<proteinExistence type="predicted"/>
<dbReference type="RefSeq" id="WP_092214835.1">
    <property type="nucleotide sequence ID" value="NZ_FMUX01000025.1"/>
</dbReference>
<dbReference type="EMBL" id="FMUX01000025">
    <property type="protein sequence ID" value="SCY83211.1"/>
    <property type="molecule type" value="Genomic_DNA"/>
</dbReference>
<name>A0A1G5J5H3_9BACT</name>
<dbReference type="PANTHER" id="PTHR43537:SF5">
    <property type="entry name" value="UXU OPERON TRANSCRIPTIONAL REGULATOR"/>
    <property type="match status" value="1"/>
</dbReference>
<dbReference type="PANTHER" id="PTHR43537">
    <property type="entry name" value="TRANSCRIPTIONAL REGULATOR, GNTR FAMILY"/>
    <property type="match status" value="1"/>
</dbReference>
<dbReference type="CDD" id="cd07377">
    <property type="entry name" value="WHTH_GntR"/>
    <property type="match status" value="1"/>
</dbReference>
<keyword evidence="1" id="KW-0805">Transcription regulation</keyword>
<dbReference type="PRINTS" id="PR00035">
    <property type="entry name" value="HTHGNTR"/>
</dbReference>
<keyword evidence="3" id="KW-0804">Transcription</keyword>
<gene>
    <name evidence="5" type="ORF">SAMN05216233_1256</name>
</gene>
<evidence type="ECO:0000313" key="5">
    <source>
        <dbReference type="EMBL" id="SCY83211.1"/>
    </source>
</evidence>
<dbReference type="InterPro" id="IPR011711">
    <property type="entry name" value="GntR_C"/>
</dbReference>
<dbReference type="SUPFAM" id="SSF48008">
    <property type="entry name" value="GntR ligand-binding domain-like"/>
    <property type="match status" value="1"/>
</dbReference>
<dbReference type="PROSITE" id="PS50949">
    <property type="entry name" value="HTH_GNTR"/>
    <property type="match status" value="1"/>
</dbReference>
<dbReference type="InterPro" id="IPR008920">
    <property type="entry name" value="TF_FadR/GntR_C"/>
</dbReference>
<dbReference type="AlphaFoldDB" id="A0A1G5J5H3"/>
<dbReference type="STRING" id="419481.SAMN05216233_1256"/>
<accession>A0A1G5J5H3</accession>
<dbReference type="Gene3D" id="1.20.120.530">
    <property type="entry name" value="GntR ligand-binding domain-like"/>
    <property type="match status" value="1"/>
</dbReference>
<reference evidence="5 6" key="1">
    <citation type="submission" date="2016-10" db="EMBL/GenBank/DDBJ databases">
        <authorList>
            <person name="de Groot N.N."/>
        </authorList>
    </citation>
    <scope>NUCLEOTIDE SEQUENCE [LARGE SCALE GENOMIC DNA]</scope>
    <source>
        <strain evidence="5 6">AA1</strain>
    </source>
</reference>
<dbReference type="Pfam" id="PF07729">
    <property type="entry name" value="FCD"/>
    <property type="match status" value="1"/>
</dbReference>
<dbReference type="GO" id="GO:0003700">
    <property type="term" value="F:DNA-binding transcription factor activity"/>
    <property type="evidence" value="ECO:0007669"/>
    <property type="project" value="InterPro"/>
</dbReference>
<organism evidence="5 6">
    <name type="scientific">Desulfoluna spongiiphila</name>
    <dbReference type="NCBI Taxonomy" id="419481"/>
    <lineage>
        <taxon>Bacteria</taxon>
        <taxon>Pseudomonadati</taxon>
        <taxon>Thermodesulfobacteriota</taxon>
        <taxon>Desulfobacteria</taxon>
        <taxon>Desulfobacterales</taxon>
        <taxon>Desulfolunaceae</taxon>
        <taxon>Desulfoluna</taxon>
    </lineage>
</organism>
<dbReference type="SMART" id="SM00895">
    <property type="entry name" value="FCD"/>
    <property type="match status" value="1"/>
</dbReference>
<protein>
    <submittedName>
        <fullName evidence="5">Transcriptional regulator, GntR family</fullName>
    </submittedName>
</protein>
<dbReference type="Proteomes" id="UP000198870">
    <property type="component" value="Unassembled WGS sequence"/>
</dbReference>
<dbReference type="GO" id="GO:0003677">
    <property type="term" value="F:DNA binding"/>
    <property type="evidence" value="ECO:0007669"/>
    <property type="project" value="UniProtKB-KW"/>
</dbReference>
<dbReference type="InterPro" id="IPR036388">
    <property type="entry name" value="WH-like_DNA-bd_sf"/>
</dbReference>
<evidence type="ECO:0000259" key="4">
    <source>
        <dbReference type="PROSITE" id="PS50949"/>
    </source>
</evidence>
<dbReference type="SUPFAM" id="SSF46785">
    <property type="entry name" value="Winged helix' DNA-binding domain"/>
    <property type="match status" value="1"/>
</dbReference>
<dbReference type="SMART" id="SM00345">
    <property type="entry name" value="HTH_GNTR"/>
    <property type="match status" value="1"/>
</dbReference>
<dbReference type="OrthoDB" id="9794015at2"/>
<evidence type="ECO:0000256" key="3">
    <source>
        <dbReference type="ARBA" id="ARBA00023163"/>
    </source>
</evidence>
<dbReference type="InterPro" id="IPR000524">
    <property type="entry name" value="Tscrpt_reg_HTH_GntR"/>
</dbReference>
<sequence>MTKIETEGRLFHTVARAIADRIESDEWPPGTRLPSERSLAEHFAVSRSCIREAIRTLSEQQIVETRRGAGTFVSEPDDSALSAHLARVVPLKTERLAEIFDVRRIIEPQLAARAAQHISEDQLVRLKLLVYEQEKRALAGETTEDLDQAFHLCLAEASGNTILLNVVKNLTTILTESRTEALQTPERSRLSVTSHVAVIDALERGDSAAAEAAMRRHLETVEQAVFEGGESTWPPPAK</sequence>
<dbReference type="Pfam" id="PF00392">
    <property type="entry name" value="GntR"/>
    <property type="match status" value="1"/>
</dbReference>
<keyword evidence="2" id="KW-0238">DNA-binding</keyword>
<evidence type="ECO:0000256" key="2">
    <source>
        <dbReference type="ARBA" id="ARBA00023125"/>
    </source>
</evidence>
<evidence type="ECO:0000313" key="6">
    <source>
        <dbReference type="Proteomes" id="UP000198870"/>
    </source>
</evidence>
<keyword evidence="6" id="KW-1185">Reference proteome</keyword>
<dbReference type="InterPro" id="IPR036390">
    <property type="entry name" value="WH_DNA-bd_sf"/>
</dbReference>
<dbReference type="Gene3D" id="1.10.10.10">
    <property type="entry name" value="Winged helix-like DNA-binding domain superfamily/Winged helix DNA-binding domain"/>
    <property type="match status" value="1"/>
</dbReference>
<evidence type="ECO:0000256" key="1">
    <source>
        <dbReference type="ARBA" id="ARBA00023015"/>
    </source>
</evidence>
<feature type="domain" description="HTH gntR-type" evidence="4">
    <location>
        <begin position="8"/>
        <end position="76"/>
    </location>
</feature>